<organism evidence="5 6">
    <name type="scientific">Romanomermis culicivorax</name>
    <name type="common">Nematode worm</name>
    <dbReference type="NCBI Taxonomy" id="13658"/>
    <lineage>
        <taxon>Eukaryota</taxon>
        <taxon>Metazoa</taxon>
        <taxon>Ecdysozoa</taxon>
        <taxon>Nematoda</taxon>
        <taxon>Enoplea</taxon>
        <taxon>Dorylaimia</taxon>
        <taxon>Mermithida</taxon>
        <taxon>Mermithoidea</taxon>
        <taxon>Mermithidae</taxon>
        <taxon>Romanomermis</taxon>
    </lineage>
</organism>
<dbReference type="SMART" id="SM00176">
    <property type="entry name" value="RAN"/>
    <property type="match status" value="1"/>
</dbReference>
<proteinExistence type="predicted"/>
<dbReference type="SMART" id="SM00175">
    <property type="entry name" value="RAB"/>
    <property type="match status" value="1"/>
</dbReference>
<name>A0A915JQ26_ROMCU</name>
<dbReference type="InterPro" id="IPR005225">
    <property type="entry name" value="Small_GTP-bd"/>
</dbReference>
<dbReference type="AlphaFoldDB" id="A0A915JQ26"/>
<reference evidence="6" key="1">
    <citation type="submission" date="2022-11" db="UniProtKB">
        <authorList>
            <consortium name="WormBaseParasite"/>
        </authorList>
    </citation>
    <scope>IDENTIFICATION</scope>
</reference>
<feature type="compositionally biased region" description="Polar residues" evidence="4">
    <location>
        <begin position="254"/>
        <end position="263"/>
    </location>
</feature>
<dbReference type="SUPFAM" id="SSF52540">
    <property type="entry name" value="P-loop containing nucleoside triphosphate hydrolases"/>
    <property type="match status" value="1"/>
</dbReference>
<dbReference type="SMART" id="SM00173">
    <property type="entry name" value="RAS"/>
    <property type="match status" value="1"/>
</dbReference>
<dbReference type="GO" id="GO:0003924">
    <property type="term" value="F:GTPase activity"/>
    <property type="evidence" value="ECO:0007669"/>
    <property type="project" value="InterPro"/>
</dbReference>
<evidence type="ECO:0000256" key="3">
    <source>
        <dbReference type="SAM" id="Coils"/>
    </source>
</evidence>
<dbReference type="Proteomes" id="UP000887565">
    <property type="component" value="Unplaced"/>
</dbReference>
<dbReference type="SMART" id="SM00174">
    <property type="entry name" value="RHO"/>
    <property type="match status" value="1"/>
</dbReference>
<evidence type="ECO:0000256" key="1">
    <source>
        <dbReference type="ARBA" id="ARBA00022741"/>
    </source>
</evidence>
<dbReference type="FunFam" id="3.40.50.300:FF:001447">
    <property type="entry name" value="Ras-related protein Rab-1B"/>
    <property type="match status" value="1"/>
</dbReference>
<feature type="coiled-coil region" evidence="3">
    <location>
        <begin position="14"/>
        <end position="44"/>
    </location>
</feature>
<dbReference type="PROSITE" id="PS51421">
    <property type="entry name" value="RAS"/>
    <property type="match status" value="1"/>
</dbReference>
<accession>A0A915JQ26</accession>
<evidence type="ECO:0000256" key="4">
    <source>
        <dbReference type="SAM" id="MobiDB-lite"/>
    </source>
</evidence>
<keyword evidence="2" id="KW-0342">GTP-binding</keyword>
<feature type="region of interest" description="Disordered" evidence="4">
    <location>
        <begin position="254"/>
        <end position="290"/>
    </location>
</feature>
<dbReference type="NCBIfam" id="TIGR00231">
    <property type="entry name" value="small_GTP"/>
    <property type="match status" value="1"/>
</dbReference>
<dbReference type="InterPro" id="IPR050227">
    <property type="entry name" value="Rab"/>
</dbReference>
<dbReference type="InterPro" id="IPR001806">
    <property type="entry name" value="Small_GTPase"/>
</dbReference>
<dbReference type="PRINTS" id="PR00449">
    <property type="entry name" value="RASTRNSFRMNG"/>
</dbReference>
<dbReference type="InterPro" id="IPR027417">
    <property type="entry name" value="P-loop_NTPase"/>
</dbReference>
<dbReference type="WBParaSite" id="nRc.2.0.1.t28207-RA">
    <property type="protein sequence ID" value="nRc.2.0.1.t28207-RA"/>
    <property type="gene ID" value="nRc.2.0.1.g28207"/>
</dbReference>
<evidence type="ECO:0000313" key="5">
    <source>
        <dbReference type="Proteomes" id="UP000887565"/>
    </source>
</evidence>
<dbReference type="Gene3D" id="3.40.50.300">
    <property type="entry name" value="P-loop containing nucleotide triphosphate hydrolases"/>
    <property type="match status" value="1"/>
</dbReference>
<dbReference type="PROSITE" id="PS51419">
    <property type="entry name" value="RAB"/>
    <property type="match status" value="1"/>
</dbReference>
<dbReference type="Pfam" id="PF00071">
    <property type="entry name" value="Ras"/>
    <property type="match status" value="1"/>
</dbReference>
<keyword evidence="5" id="KW-1185">Reference proteome</keyword>
<dbReference type="PANTHER" id="PTHR47977">
    <property type="entry name" value="RAS-RELATED PROTEIN RAB"/>
    <property type="match status" value="1"/>
</dbReference>
<keyword evidence="3" id="KW-0175">Coiled coil</keyword>
<evidence type="ECO:0000256" key="2">
    <source>
        <dbReference type="ARBA" id="ARBA00023134"/>
    </source>
</evidence>
<protein>
    <submittedName>
        <fullName evidence="6">Uncharacterized protein</fullName>
    </submittedName>
</protein>
<feature type="compositionally biased region" description="Basic residues" evidence="4">
    <location>
        <begin position="279"/>
        <end position="290"/>
    </location>
</feature>
<evidence type="ECO:0000313" key="6">
    <source>
        <dbReference type="WBParaSite" id="nRc.2.0.1.t28207-RA"/>
    </source>
</evidence>
<keyword evidence="1" id="KW-0547">Nucleotide-binding</keyword>
<sequence>MQTSDQGQQGKGCITDLQIKVNSLQEQLESLENHRTEKDCFECELLNSSIETGSLSFSSDLLDAVNKLKNQYDPTQSVKSASRRCSNLFLPRLVKEANDILASFNKQHFVTNYVTTVGVDFKVRTLEIGGDRVKLQIWDTAGQERFRTITSTYYRGTHGVIVVYDVTSQETFDNVKRWLNEIDQNCDIVQRVLVGNKCDDVNNRVVPERDAGQYAARMQVPYFETSAKTCLNVDEMFTFTTQLVLNHRKCQNNSHQSASISNGRSKESRSSNGKSIKLSNKKRHKKKGCC</sequence>
<dbReference type="GO" id="GO:0005525">
    <property type="term" value="F:GTP binding"/>
    <property type="evidence" value="ECO:0007669"/>
    <property type="project" value="UniProtKB-KW"/>
</dbReference>
<dbReference type="PROSITE" id="PS51420">
    <property type="entry name" value="RHO"/>
    <property type="match status" value="1"/>
</dbReference>